<feature type="active site" description="Nucleophile" evidence="9">
    <location>
        <position position="239"/>
    </location>
</feature>
<dbReference type="GO" id="GO:0018104">
    <property type="term" value="P:peptidoglycan-protein cross-linking"/>
    <property type="evidence" value="ECO:0007669"/>
    <property type="project" value="TreeGrafter"/>
</dbReference>
<evidence type="ECO:0000256" key="10">
    <source>
        <dbReference type="SAM" id="MobiDB-lite"/>
    </source>
</evidence>
<keyword evidence="7 9" id="KW-0573">Peptidoglycan synthesis</keyword>
<feature type="chain" id="PRO_5030617293" evidence="11">
    <location>
        <begin position="24"/>
        <end position="263"/>
    </location>
</feature>
<keyword evidence="11" id="KW-0732">Signal</keyword>
<dbReference type="GO" id="GO:0016757">
    <property type="term" value="F:glycosyltransferase activity"/>
    <property type="evidence" value="ECO:0007669"/>
    <property type="project" value="UniProtKB-KW"/>
</dbReference>
<proteinExistence type="inferred from homology"/>
<dbReference type="EMBL" id="JACIDN010000001">
    <property type="protein sequence ID" value="MBB3901271.1"/>
    <property type="molecule type" value="Genomic_DNA"/>
</dbReference>
<evidence type="ECO:0000256" key="9">
    <source>
        <dbReference type="PROSITE-ProRule" id="PRU01373"/>
    </source>
</evidence>
<dbReference type="PROSITE" id="PS52029">
    <property type="entry name" value="LD_TPASE"/>
    <property type="match status" value="1"/>
</dbReference>
<evidence type="ECO:0000259" key="12">
    <source>
        <dbReference type="PROSITE" id="PS52029"/>
    </source>
</evidence>
<comment type="pathway">
    <text evidence="1 9">Cell wall biogenesis; peptidoglycan biosynthesis.</text>
</comment>
<evidence type="ECO:0000313" key="14">
    <source>
        <dbReference type="EMBL" id="MBB3901271.1"/>
    </source>
</evidence>
<dbReference type="Proteomes" id="UP000517759">
    <property type="component" value="Unassembled WGS sequence"/>
</dbReference>
<keyword evidence="16" id="KW-1185">Reference proteome</keyword>
<reference evidence="13" key="1">
    <citation type="journal article" date="2014" name="Int. J. Syst. Evol. Microbiol.">
        <title>Complete genome of a new Firmicutes species belonging to the dominant human colonic microbiota ('Ruminococcus bicirculans') reveals two chromosomes and a selective capacity to utilize plant glucans.</title>
        <authorList>
            <consortium name="NISC Comparative Sequencing Program"/>
            <person name="Wegmann U."/>
            <person name="Louis P."/>
            <person name="Goesmann A."/>
            <person name="Henrissat B."/>
            <person name="Duncan S.H."/>
            <person name="Flint H.J."/>
        </authorList>
    </citation>
    <scope>NUCLEOTIDE SEQUENCE</scope>
    <source>
        <strain evidence="13">NBRC 107710</strain>
    </source>
</reference>
<feature type="signal peptide" evidence="11">
    <location>
        <begin position="1"/>
        <end position="23"/>
    </location>
</feature>
<keyword evidence="3" id="KW-0328">Glycosyltransferase</keyword>
<dbReference type="PANTHER" id="PTHR30582">
    <property type="entry name" value="L,D-TRANSPEPTIDASE"/>
    <property type="match status" value="1"/>
</dbReference>
<evidence type="ECO:0000256" key="6">
    <source>
        <dbReference type="ARBA" id="ARBA00022960"/>
    </source>
</evidence>
<gene>
    <name evidence="13" type="ORF">GCM10007884_36390</name>
    <name evidence="14" type="ORF">GGR33_000751</name>
</gene>
<keyword evidence="8 9" id="KW-0961">Cell wall biogenesis/degradation</keyword>
<dbReference type="InterPro" id="IPR038063">
    <property type="entry name" value="Transpep_catalytic_dom"/>
</dbReference>
<dbReference type="EMBL" id="BSPG01000025">
    <property type="protein sequence ID" value="GLS45648.1"/>
    <property type="molecule type" value="Genomic_DNA"/>
</dbReference>
<feature type="domain" description="L,D-TPase catalytic" evidence="12">
    <location>
        <begin position="134"/>
        <end position="263"/>
    </location>
</feature>
<dbReference type="CDD" id="cd16913">
    <property type="entry name" value="YkuD_like"/>
    <property type="match status" value="1"/>
</dbReference>
<evidence type="ECO:0000256" key="8">
    <source>
        <dbReference type="ARBA" id="ARBA00023316"/>
    </source>
</evidence>
<reference evidence="13" key="4">
    <citation type="submission" date="2023-01" db="EMBL/GenBank/DDBJ databases">
        <title>Draft genome sequence of Methylobacterium brachythecii strain NBRC 107710.</title>
        <authorList>
            <person name="Sun Q."/>
            <person name="Mori K."/>
        </authorList>
    </citation>
    <scope>NUCLEOTIDE SEQUENCE</scope>
    <source>
        <strain evidence="13">NBRC 107710</strain>
    </source>
</reference>
<dbReference type="GO" id="GO:0071555">
    <property type="term" value="P:cell wall organization"/>
    <property type="evidence" value="ECO:0007669"/>
    <property type="project" value="UniProtKB-UniRule"/>
</dbReference>
<evidence type="ECO:0000256" key="4">
    <source>
        <dbReference type="ARBA" id="ARBA00022679"/>
    </source>
</evidence>
<dbReference type="InterPro" id="IPR005490">
    <property type="entry name" value="LD_TPept_cat_dom"/>
</dbReference>
<dbReference type="PANTHER" id="PTHR30582:SF24">
    <property type="entry name" value="L,D-TRANSPEPTIDASE ERFK_SRFK-RELATED"/>
    <property type="match status" value="1"/>
</dbReference>
<keyword evidence="5" id="KW-0378">Hydrolase</keyword>
<dbReference type="Pfam" id="PF03734">
    <property type="entry name" value="YkuD"/>
    <property type="match status" value="1"/>
</dbReference>
<evidence type="ECO:0000313" key="15">
    <source>
        <dbReference type="Proteomes" id="UP000517759"/>
    </source>
</evidence>
<dbReference type="FunFam" id="2.40.440.10:FF:000002">
    <property type="entry name" value="L,D-transpeptidase ErfK/SrfK"/>
    <property type="match status" value="1"/>
</dbReference>
<evidence type="ECO:0000313" key="16">
    <source>
        <dbReference type="Proteomes" id="UP001156881"/>
    </source>
</evidence>
<dbReference type="AlphaFoldDB" id="A0A7W6AFG4"/>
<dbReference type="Proteomes" id="UP001156881">
    <property type="component" value="Unassembled WGS sequence"/>
</dbReference>
<dbReference type="GO" id="GO:0071972">
    <property type="term" value="F:peptidoglycan L,D-transpeptidase activity"/>
    <property type="evidence" value="ECO:0007669"/>
    <property type="project" value="TreeGrafter"/>
</dbReference>
<evidence type="ECO:0000256" key="5">
    <source>
        <dbReference type="ARBA" id="ARBA00022801"/>
    </source>
</evidence>
<comment type="similarity">
    <text evidence="2">Belongs to the YkuD family.</text>
</comment>
<protein>
    <submittedName>
        <fullName evidence="14">Lipoprotein-anchoring transpeptidase ErfK/SrfK</fullName>
    </submittedName>
</protein>
<name>A0A7W6AFG4_9HYPH</name>
<keyword evidence="4" id="KW-0808">Transferase</keyword>
<keyword evidence="14" id="KW-0449">Lipoprotein</keyword>
<dbReference type="InterPro" id="IPR050979">
    <property type="entry name" value="LD-transpeptidase"/>
</dbReference>
<feature type="active site" description="Proton donor/acceptor" evidence="9">
    <location>
        <position position="223"/>
    </location>
</feature>
<organism evidence="14 15">
    <name type="scientific">Methylobacterium brachythecii</name>
    <dbReference type="NCBI Taxonomy" id="1176177"/>
    <lineage>
        <taxon>Bacteria</taxon>
        <taxon>Pseudomonadati</taxon>
        <taxon>Pseudomonadota</taxon>
        <taxon>Alphaproteobacteria</taxon>
        <taxon>Hyphomicrobiales</taxon>
        <taxon>Methylobacteriaceae</taxon>
        <taxon>Methylobacterium</taxon>
    </lineage>
</organism>
<reference evidence="14 15" key="3">
    <citation type="submission" date="2020-08" db="EMBL/GenBank/DDBJ databases">
        <title>Genomic Encyclopedia of Type Strains, Phase IV (KMG-IV): sequencing the most valuable type-strain genomes for metagenomic binning, comparative biology and taxonomic classification.</title>
        <authorList>
            <person name="Goeker M."/>
        </authorList>
    </citation>
    <scope>NUCLEOTIDE SEQUENCE [LARGE SCALE GENOMIC DNA]</scope>
    <source>
        <strain evidence="14 15">DSM 24105</strain>
    </source>
</reference>
<sequence length="263" mass="28044">MRLTVTLCAAGIAGILSATAAQAQSQSGQYGGGFIEYLVTGGGPAPARARGPVLRDDGVLPRHPAAYGYGGPDAMRYPDGDPYSGNSPEASLPPRTRLAALPPQAAPQEAAIGRAVDPRYERQVVEFSGGQRPGSIVIDTNAKYLYLVQGGGRAVRYGIGVGRPGFLWHGTKTISAKREWPDWTPPAEMLLRRPDLPRHMEGGPANPLGARAMYLGSSLYRIHGTNEPHTIGQAVSSGCIRMMNEDVIDLYERTPVGTRVEVI</sequence>
<reference evidence="16" key="2">
    <citation type="journal article" date="2019" name="Int. J. Syst. Evol. Microbiol.">
        <title>The Global Catalogue of Microorganisms (GCM) 10K type strain sequencing project: providing services to taxonomists for standard genome sequencing and annotation.</title>
        <authorList>
            <consortium name="The Broad Institute Genomics Platform"/>
            <consortium name="The Broad Institute Genome Sequencing Center for Infectious Disease"/>
            <person name="Wu L."/>
            <person name="Ma J."/>
        </authorList>
    </citation>
    <scope>NUCLEOTIDE SEQUENCE [LARGE SCALE GENOMIC DNA]</scope>
    <source>
        <strain evidence="16">NBRC 107710</strain>
    </source>
</reference>
<evidence type="ECO:0000256" key="11">
    <source>
        <dbReference type="SAM" id="SignalP"/>
    </source>
</evidence>
<dbReference type="Gene3D" id="2.40.440.10">
    <property type="entry name" value="L,D-transpeptidase catalytic domain-like"/>
    <property type="match status" value="1"/>
</dbReference>
<evidence type="ECO:0000313" key="13">
    <source>
        <dbReference type="EMBL" id="GLS45648.1"/>
    </source>
</evidence>
<evidence type="ECO:0000256" key="3">
    <source>
        <dbReference type="ARBA" id="ARBA00022676"/>
    </source>
</evidence>
<feature type="region of interest" description="Disordered" evidence="10">
    <location>
        <begin position="65"/>
        <end position="92"/>
    </location>
</feature>
<dbReference type="SUPFAM" id="SSF141523">
    <property type="entry name" value="L,D-transpeptidase catalytic domain-like"/>
    <property type="match status" value="1"/>
</dbReference>
<evidence type="ECO:0000256" key="2">
    <source>
        <dbReference type="ARBA" id="ARBA00005992"/>
    </source>
</evidence>
<comment type="caution">
    <text evidence="14">The sequence shown here is derived from an EMBL/GenBank/DDBJ whole genome shotgun (WGS) entry which is preliminary data.</text>
</comment>
<dbReference type="GO" id="GO:0008360">
    <property type="term" value="P:regulation of cell shape"/>
    <property type="evidence" value="ECO:0007669"/>
    <property type="project" value="UniProtKB-UniRule"/>
</dbReference>
<accession>A0A7W6AFG4</accession>
<dbReference type="GO" id="GO:0005576">
    <property type="term" value="C:extracellular region"/>
    <property type="evidence" value="ECO:0007669"/>
    <property type="project" value="TreeGrafter"/>
</dbReference>
<evidence type="ECO:0000256" key="1">
    <source>
        <dbReference type="ARBA" id="ARBA00004752"/>
    </source>
</evidence>
<evidence type="ECO:0000256" key="7">
    <source>
        <dbReference type="ARBA" id="ARBA00022984"/>
    </source>
</evidence>
<dbReference type="UniPathway" id="UPA00219"/>
<dbReference type="RefSeq" id="WP_183502007.1">
    <property type="nucleotide sequence ID" value="NZ_BSPG01000025.1"/>
</dbReference>
<keyword evidence="6 9" id="KW-0133">Cell shape</keyword>